<dbReference type="Gene3D" id="3.40.50.620">
    <property type="entry name" value="HUPs"/>
    <property type="match status" value="1"/>
</dbReference>
<evidence type="ECO:0000256" key="8">
    <source>
        <dbReference type="ARBA" id="ARBA00023027"/>
    </source>
</evidence>
<comment type="catalytic activity">
    <reaction evidence="9 10">
        <text>nicotinate beta-D-ribonucleotide + ATP + H(+) = deamido-NAD(+) + diphosphate</text>
        <dbReference type="Rhea" id="RHEA:22860"/>
        <dbReference type="ChEBI" id="CHEBI:15378"/>
        <dbReference type="ChEBI" id="CHEBI:30616"/>
        <dbReference type="ChEBI" id="CHEBI:33019"/>
        <dbReference type="ChEBI" id="CHEBI:57502"/>
        <dbReference type="ChEBI" id="CHEBI:58437"/>
        <dbReference type="EC" id="2.7.7.18"/>
    </reaction>
</comment>
<keyword evidence="5 10" id="KW-0548">Nucleotidyltransferase</keyword>
<evidence type="ECO:0000256" key="4">
    <source>
        <dbReference type="ARBA" id="ARBA00022679"/>
    </source>
</evidence>
<comment type="similarity">
    <text evidence="10">Belongs to the NadD family.</text>
</comment>
<gene>
    <name evidence="10" type="primary">nadD</name>
    <name evidence="12" type="ORF">skT53_35440</name>
</gene>
<evidence type="ECO:0000256" key="5">
    <source>
        <dbReference type="ARBA" id="ARBA00022695"/>
    </source>
</evidence>
<dbReference type="HAMAP" id="MF_00244">
    <property type="entry name" value="NaMN_adenylyltr"/>
    <property type="match status" value="1"/>
</dbReference>
<dbReference type="EMBL" id="AP023366">
    <property type="protein sequence ID" value="BCJ88559.1"/>
    <property type="molecule type" value="Genomic_DNA"/>
</dbReference>
<evidence type="ECO:0000313" key="12">
    <source>
        <dbReference type="EMBL" id="BCJ88559.1"/>
    </source>
</evidence>
<dbReference type="PANTHER" id="PTHR39321:SF3">
    <property type="entry name" value="PHOSPHOPANTETHEINE ADENYLYLTRANSFERASE"/>
    <property type="match status" value="1"/>
</dbReference>
<dbReference type="PANTHER" id="PTHR39321">
    <property type="entry name" value="NICOTINATE-NUCLEOTIDE ADENYLYLTRANSFERASE-RELATED"/>
    <property type="match status" value="1"/>
</dbReference>
<evidence type="ECO:0000256" key="10">
    <source>
        <dbReference type="HAMAP-Rule" id="MF_00244"/>
    </source>
</evidence>
<evidence type="ECO:0000256" key="6">
    <source>
        <dbReference type="ARBA" id="ARBA00022741"/>
    </source>
</evidence>
<dbReference type="GO" id="GO:0009435">
    <property type="term" value="P:NAD+ biosynthetic process"/>
    <property type="evidence" value="ECO:0007669"/>
    <property type="project" value="UniProtKB-UniRule"/>
</dbReference>
<protein>
    <recommendedName>
        <fullName evidence="10">Probable nicotinate-nucleotide adenylyltransferase</fullName>
        <ecNumber evidence="10">2.7.7.18</ecNumber>
    </recommendedName>
    <alternativeName>
        <fullName evidence="10">Deamido-NAD(+) diphosphorylase</fullName>
    </alternativeName>
    <alternativeName>
        <fullName evidence="10">Deamido-NAD(+) pyrophosphorylase</fullName>
    </alternativeName>
    <alternativeName>
        <fullName evidence="10">Nicotinate mononucleotide adenylyltransferase</fullName>
        <shortName evidence="10">NaMN adenylyltransferase</shortName>
    </alternativeName>
</protein>
<dbReference type="NCBIfam" id="TIGR00482">
    <property type="entry name" value="nicotinate (nicotinamide) nucleotide adenylyltransferase"/>
    <property type="match status" value="1"/>
</dbReference>
<organism evidence="12 13">
    <name type="scientific">Effusibacillus dendaii</name>
    <dbReference type="NCBI Taxonomy" id="2743772"/>
    <lineage>
        <taxon>Bacteria</taxon>
        <taxon>Bacillati</taxon>
        <taxon>Bacillota</taxon>
        <taxon>Bacilli</taxon>
        <taxon>Bacillales</taxon>
        <taxon>Alicyclobacillaceae</taxon>
        <taxon>Effusibacillus</taxon>
    </lineage>
</organism>
<dbReference type="Pfam" id="PF01467">
    <property type="entry name" value="CTP_transf_like"/>
    <property type="match status" value="1"/>
</dbReference>
<dbReference type="KEGG" id="eff:skT53_35440"/>
<reference evidence="12 13" key="1">
    <citation type="submission" date="2020-08" db="EMBL/GenBank/DDBJ databases">
        <title>Complete Genome Sequence of Effusibacillus dendaii Strain skT53, Isolated from Farmland soil.</title>
        <authorList>
            <person name="Konishi T."/>
            <person name="Kawasaki H."/>
        </authorList>
    </citation>
    <scope>NUCLEOTIDE SEQUENCE [LARGE SCALE GENOMIC DNA]</scope>
    <source>
        <strain evidence="13">skT53</strain>
    </source>
</reference>
<dbReference type="NCBIfam" id="TIGR00125">
    <property type="entry name" value="cyt_tran_rel"/>
    <property type="match status" value="1"/>
</dbReference>
<accession>A0A7I8DHR8</accession>
<keyword evidence="13" id="KW-1185">Reference proteome</keyword>
<evidence type="ECO:0000256" key="9">
    <source>
        <dbReference type="ARBA" id="ARBA00048721"/>
    </source>
</evidence>
<keyword evidence="4 10" id="KW-0808">Transferase</keyword>
<comment type="pathway">
    <text evidence="2 10">Cofactor biosynthesis; NAD(+) biosynthesis; deamido-NAD(+) from nicotinate D-ribonucleotide: step 1/1.</text>
</comment>
<dbReference type="Proteomes" id="UP000593802">
    <property type="component" value="Chromosome"/>
</dbReference>
<keyword evidence="8 10" id="KW-0520">NAD</keyword>
<dbReference type="GO" id="GO:0005524">
    <property type="term" value="F:ATP binding"/>
    <property type="evidence" value="ECO:0007669"/>
    <property type="project" value="UniProtKB-KW"/>
</dbReference>
<keyword evidence="3 10" id="KW-0662">Pyridine nucleotide biosynthesis</keyword>
<dbReference type="CDD" id="cd02165">
    <property type="entry name" value="NMNAT"/>
    <property type="match status" value="1"/>
</dbReference>
<feature type="domain" description="Cytidyltransferase-like" evidence="11">
    <location>
        <begin position="5"/>
        <end position="173"/>
    </location>
</feature>
<dbReference type="UniPathway" id="UPA00253">
    <property type="reaction ID" value="UER00332"/>
</dbReference>
<dbReference type="InterPro" id="IPR004821">
    <property type="entry name" value="Cyt_trans-like"/>
</dbReference>
<keyword evidence="6 10" id="KW-0547">Nucleotide-binding</keyword>
<evidence type="ECO:0000256" key="7">
    <source>
        <dbReference type="ARBA" id="ARBA00022840"/>
    </source>
</evidence>
<comment type="function">
    <text evidence="1 10">Catalyzes the reversible adenylation of nicotinate mononucleotide (NaMN) to nicotinic acid adenine dinucleotide (NaAD).</text>
</comment>
<evidence type="ECO:0000256" key="3">
    <source>
        <dbReference type="ARBA" id="ARBA00022642"/>
    </source>
</evidence>
<keyword evidence="7 10" id="KW-0067">ATP-binding</keyword>
<dbReference type="EC" id="2.7.7.18" evidence="10"/>
<evidence type="ECO:0000313" key="13">
    <source>
        <dbReference type="Proteomes" id="UP000593802"/>
    </source>
</evidence>
<evidence type="ECO:0000256" key="2">
    <source>
        <dbReference type="ARBA" id="ARBA00005019"/>
    </source>
</evidence>
<dbReference type="InterPro" id="IPR005248">
    <property type="entry name" value="NadD/NMNAT"/>
</dbReference>
<dbReference type="RefSeq" id="WP_200759146.1">
    <property type="nucleotide sequence ID" value="NZ_AP023366.1"/>
</dbReference>
<dbReference type="NCBIfam" id="NF000840">
    <property type="entry name" value="PRK00071.1-3"/>
    <property type="match status" value="1"/>
</dbReference>
<dbReference type="SUPFAM" id="SSF52374">
    <property type="entry name" value="Nucleotidylyl transferase"/>
    <property type="match status" value="1"/>
</dbReference>
<dbReference type="GO" id="GO:0004515">
    <property type="term" value="F:nicotinate-nucleotide adenylyltransferase activity"/>
    <property type="evidence" value="ECO:0007669"/>
    <property type="project" value="UniProtKB-UniRule"/>
</dbReference>
<dbReference type="AlphaFoldDB" id="A0A7I8DHR8"/>
<evidence type="ECO:0000259" key="11">
    <source>
        <dbReference type="Pfam" id="PF01467"/>
    </source>
</evidence>
<proteinExistence type="inferred from homology"/>
<sequence length="201" mass="22906">MKIGLFGGTFDPIHIGHMVAARVALEALGLNRVIFIPTGFPPHKMGVSVTPAEKRLQMVVLAAGYDPVFSVSDWELTQQGPSYTVDTLTHYRSEYPADELYFIMGADMLHDFPNWRQPDKILQLARLVGMARPGFDLDKCQALLQKEIPGSEERVYFVDMPGLEISSTWLRERIRNRQAVDFLIPDRVIHFIEENRLYDGE</sequence>
<evidence type="ECO:0000256" key="1">
    <source>
        <dbReference type="ARBA" id="ARBA00002324"/>
    </source>
</evidence>
<name>A0A7I8DHR8_9BACL</name>
<dbReference type="InterPro" id="IPR014729">
    <property type="entry name" value="Rossmann-like_a/b/a_fold"/>
</dbReference>